<dbReference type="SUPFAM" id="SSF53756">
    <property type="entry name" value="UDP-Glycosyltransferase/glycogen phosphorylase"/>
    <property type="match status" value="1"/>
</dbReference>
<evidence type="ECO:0000313" key="3">
    <source>
        <dbReference type="Proteomes" id="UP000091979"/>
    </source>
</evidence>
<protein>
    <submittedName>
        <fullName evidence="2">Glycosyl transferase</fullName>
    </submittedName>
</protein>
<dbReference type="RefSeq" id="WP_066852412.1">
    <property type="nucleotide sequence ID" value="NZ_JXMS01000003.1"/>
</dbReference>
<dbReference type="Gene3D" id="3.40.50.2000">
    <property type="entry name" value="Glycogen Phosphorylase B"/>
    <property type="match status" value="2"/>
</dbReference>
<sequence>MHNTPTLGIILKGYPRISETFISNEIKLLEEQGFNIHIFSMRKPRETFSHESVQSIHAKVTYLPEHLSIGFPRLLWNTLLCALLHTTRFRKTFSFFLSRFSGTDKLHTWIKHFMQACVVANSVAPHSITHLHSHFVHSPTSVAMYAAKLAGIPFSFTAHAKDIYTQRPERVAEKMQHALFAVTCTNYNKVSLETIARSFPARNAPPAYALAPIADGSPVRTPQPGYCPVHTVYHGIDLSLFSTQQNRVTTTPPYSILTVARLVEKKGLLTIVESLRLLFLRNIPFQYTLIGEGPLMKEVADKVYQYGLTDFVTFAGTLAHEDVLRHYRRADVFLLGCTTAQDGDRDGIPNVLAEAMAMGVPVVATRVSGIPELVEHEQSGLLAPCNDSEALADATEALLTNNALRQTIINGAERKVHQVFNNRQLIMQLAAIFESNGIIREEADTMSELEWSSS</sequence>
<proteinExistence type="predicted"/>
<dbReference type="InterPro" id="IPR001296">
    <property type="entry name" value="Glyco_trans_1"/>
</dbReference>
<dbReference type="AlphaFoldDB" id="A0A1B7XLB3"/>
<organism evidence="2 3">
    <name type="scientific">Halodesulfovibrio spirochaetisodalis</name>
    <dbReference type="NCBI Taxonomy" id="1560234"/>
    <lineage>
        <taxon>Bacteria</taxon>
        <taxon>Pseudomonadati</taxon>
        <taxon>Thermodesulfobacteriota</taxon>
        <taxon>Desulfovibrionia</taxon>
        <taxon>Desulfovibrionales</taxon>
        <taxon>Desulfovibrionaceae</taxon>
        <taxon>Halodesulfovibrio</taxon>
    </lineage>
</organism>
<dbReference type="GO" id="GO:0016757">
    <property type="term" value="F:glycosyltransferase activity"/>
    <property type="evidence" value="ECO:0007669"/>
    <property type="project" value="InterPro"/>
</dbReference>
<dbReference type="PANTHER" id="PTHR12526">
    <property type="entry name" value="GLYCOSYLTRANSFERASE"/>
    <property type="match status" value="1"/>
</dbReference>
<reference evidence="2 3" key="1">
    <citation type="submission" date="2015-01" db="EMBL/GenBank/DDBJ databases">
        <title>Desulfovibrio sp. JC271 draft genome sequence.</title>
        <authorList>
            <person name="Shivani Y."/>
            <person name="Subhash Y."/>
            <person name="Sasikala C."/>
            <person name="Ramana C.V."/>
        </authorList>
    </citation>
    <scope>NUCLEOTIDE SEQUENCE [LARGE SCALE GENOMIC DNA]</scope>
    <source>
        <strain evidence="2 3">JC271</strain>
    </source>
</reference>
<feature type="domain" description="Glycosyl transferase family 1" evidence="1">
    <location>
        <begin position="252"/>
        <end position="414"/>
    </location>
</feature>
<keyword evidence="2" id="KW-0808">Transferase</keyword>
<dbReference type="STRING" id="1560234.SP90_03020"/>
<accession>A0A1B7XLB3</accession>
<comment type="caution">
    <text evidence="2">The sequence shown here is derived from an EMBL/GenBank/DDBJ whole genome shotgun (WGS) entry which is preliminary data.</text>
</comment>
<gene>
    <name evidence="2" type="ORF">SP90_03020</name>
</gene>
<dbReference type="Pfam" id="PF00534">
    <property type="entry name" value="Glycos_transf_1"/>
    <property type="match status" value="1"/>
</dbReference>
<evidence type="ECO:0000259" key="1">
    <source>
        <dbReference type="Pfam" id="PF00534"/>
    </source>
</evidence>
<dbReference type="PATRIC" id="fig|1560234.3.peg.2059"/>
<name>A0A1B7XLB3_9BACT</name>
<dbReference type="OrthoDB" id="267270at2"/>
<keyword evidence="3" id="KW-1185">Reference proteome</keyword>
<dbReference type="Proteomes" id="UP000091979">
    <property type="component" value="Unassembled WGS sequence"/>
</dbReference>
<dbReference type="EMBL" id="JXMS01000003">
    <property type="protein sequence ID" value="OBQ56296.1"/>
    <property type="molecule type" value="Genomic_DNA"/>
</dbReference>
<evidence type="ECO:0000313" key="2">
    <source>
        <dbReference type="EMBL" id="OBQ56296.1"/>
    </source>
</evidence>